<dbReference type="InterPro" id="IPR023165">
    <property type="entry name" value="rRNA_Ade_diMease-like_C"/>
</dbReference>
<sequence>DILRLPNLGVPNLGYKVVGNLPYYITSAILRRFLEDETRPRLMAVTIQREVAERIVAEPGRMSLLAVSVQFYGQPRIVARIPPSAFFPSPQIDSAVLRIDVGEQPAVALPEGTDARAYFHVVRAGFSQRRKMLRNSLSGGLALPPARVEGALDGVGIDPRRRAETLSLEEWAQTTGALSGVLGWGFSRQ</sequence>
<keyword evidence="1" id="KW-0489">Methyltransferase</keyword>
<dbReference type="GO" id="GO:0003723">
    <property type="term" value="F:RNA binding"/>
    <property type="evidence" value="ECO:0007669"/>
    <property type="project" value="UniProtKB-KW"/>
</dbReference>
<evidence type="ECO:0000256" key="3">
    <source>
        <dbReference type="ARBA" id="ARBA00022691"/>
    </source>
</evidence>
<dbReference type="Pfam" id="PF00398">
    <property type="entry name" value="RrnaAD"/>
    <property type="match status" value="1"/>
</dbReference>
<dbReference type="InterPro" id="IPR020598">
    <property type="entry name" value="rRNA_Ade_methylase_Trfase_N"/>
</dbReference>
<dbReference type="Gene3D" id="1.10.8.100">
    <property type="entry name" value="Ribosomal RNA adenine dimethylase-like, domain 2"/>
    <property type="match status" value="1"/>
</dbReference>
<dbReference type="PANTHER" id="PTHR11727:SF7">
    <property type="entry name" value="DIMETHYLADENOSINE TRANSFERASE-RELATED"/>
    <property type="match status" value="1"/>
</dbReference>
<evidence type="ECO:0000259" key="5">
    <source>
        <dbReference type="SMART" id="SM00650"/>
    </source>
</evidence>
<dbReference type="Gene3D" id="3.40.50.150">
    <property type="entry name" value="Vaccinia Virus protein VP39"/>
    <property type="match status" value="1"/>
</dbReference>
<reference evidence="6" key="1">
    <citation type="journal article" date="2014" name="Front. Microbiol.">
        <title>High frequency of phylogenetically diverse reductive dehalogenase-homologous genes in deep subseafloor sedimentary metagenomes.</title>
        <authorList>
            <person name="Kawai M."/>
            <person name="Futagami T."/>
            <person name="Toyoda A."/>
            <person name="Takaki Y."/>
            <person name="Nishi S."/>
            <person name="Hori S."/>
            <person name="Arai W."/>
            <person name="Tsubouchi T."/>
            <person name="Morono Y."/>
            <person name="Uchiyama I."/>
            <person name="Ito T."/>
            <person name="Fujiyama A."/>
            <person name="Inagaki F."/>
            <person name="Takami H."/>
        </authorList>
    </citation>
    <scope>NUCLEOTIDE SEQUENCE</scope>
    <source>
        <strain evidence="6">Expedition CK06-06</strain>
    </source>
</reference>
<keyword evidence="4" id="KW-0694">RNA-binding</keyword>
<keyword evidence="3" id="KW-0949">S-adenosyl-L-methionine</keyword>
<feature type="non-terminal residue" evidence="6">
    <location>
        <position position="1"/>
    </location>
</feature>
<keyword evidence="2" id="KW-0808">Transferase</keyword>
<evidence type="ECO:0000256" key="4">
    <source>
        <dbReference type="ARBA" id="ARBA00022884"/>
    </source>
</evidence>
<dbReference type="InterPro" id="IPR001737">
    <property type="entry name" value="KsgA/Erm"/>
</dbReference>
<organism evidence="6">
    <name type="scientific">marine sediment metagenome</name>
    <dbReference type="NCBI Taxonomy" id="412755"/>
    <lineage>
        <taxon>unclassified sequences</taxon>
        <taxon>metagenomes</taxon>
        <taxon>ecological metagenomes</taxon>
    </lineage>
</organism>
<dbReference type="PANTHER" id="PTHR11727">
    <property type="entry name" value="DIMETHYLADENOSINE TRANSFERASE"/>
    <property type="match status" value="1"/>
</dbReference>
<name>X0XYU2_9ZZZZ</name>
<evidence type="ECO:0000313" key="6">
    <source>
        <dbReference type="EMBL" id="GAG40357.1"/>
    </source>
</evidence>
<dbReference type="PROSITE" id="PS51689">
    <property type="entry name" value="SAM_RNA_A_N6_MT"/>
    <property type="match status" value="1"/>
</dbReference>
<accession>X0XYU2</accession>
<protein>
    <recommendedName>
        <fullName evidence="5">Ribosomal RNA adenine methylase transferase N-terminal domain-containing protein</fullName>
    </recommendedName>
</protein>
<dbReference type="GO" id="GO:0005829">
    <property type="term" value="C:cytosol"/>
    <property type="evidence" value="ECO:0007669"/>
    <property type="project" value="TreeGrafter"/>
</dbReference>
<evidence type="ECO:0000256" key="1">
    <source>
        <dbReference type="ARBA" id="ARBA00022603"/>
    </source>
</evidence>
<evidence type="ECO:0000256" key="2">
    <source>
        <dbReference type="ARBA" id="ARBA00022679"/>
    </source>
</evidence>
<dbReference type="InterPro" id="IPR029063">
    <property type="entry name" value="SAM-dependent_MTases_sf"/>
</dbReference>
<dbReference type="EMBL" id="BARS01043526">
    <property type="protein sequence ID" value="GAG40357.1"/>
    <property type="molecule type" value="Genomic_DNA"/>
</dbReference>
<dbReference type="SUPFAM" id="SSF53335">
    <property type="entry name" value="S-adenosyl-L-methionine-dependent methyltransferases"/>
    <property type="match status" value="1"/>
</dbReference>
<gene>
    <name evidence="6" type="ORF">S01H1_65888</name>
</gene>
<feature type="domain" description="Ribosomal RNA adenine methylase transferase N-terminal" evidence="5">
    <location>
        <begin position="1"/>
        <end position="103"/>
    </location>
</feature>
<dbReference type="GO" id="GO:0000179">
    <property type="term" value="F:rRNA (adenine-N6,N6-)-dimethyltransferase activity"/>
    <property type="evidence" value="ECO:0007669"/>
    <property type="project" value="InterPro"/>
</dbReference>
<comment type="caution">
    <text evidence="6">The sequence shown here is derived from an EMBL/GenBank/DDBJ whole genome shotgun (WGS) entry which is preliminary data.</text>
</comment>
<dbReference type="AlphaFoldDB" id="X0XYU2"/>
<dbReference type="SMART" id="SM00650">
    <property type="entry name" value="rADc"/>
    <property type="match status" value="1"/>
</dbReference>
<proteinExistence type="predicted"/>